<dbReference type="EMBL" id="BAABFR010000006">
    <property type="protein sequence ID" value="GAA4384971.1"/>
    <property type="molecule type" value="Genomic_DNA"/>
</dbReference>
<protein>
    <recommendedName>
        <fullName evidence="3">Neocarzinostatin family protein</fullName>
    </recommendedName>
</protein>
<name>A0ABP8J4P1_9ACTN</name>
<evidence type="ECO:0000313" key="2">
    <source>
        <dbReference type="Proteomes" id="UP001500635"/>
    </source>
</evidence>
<keyword evidence="2" id="KW-1185">Reference proteome</keyword>
<organism evidence="1 2">
    <name type="scientific">Tsukamurella soli</name>
    <dbReference type="NCBI Taxonomy" id="644556"/>
    <lineage>
        <taxon>Bacteria</taxon>
        <taxon>Bacillati</taxon>
        <taxon>Actinomycetota</taxon>
        <taxon>Actinomycetes</taxon>
        <taxon>Mycobacteriales</taxon>
        <taxon>Tsukamurellaceae</taxon>
        <taxon>Tsukamurella</taxon>
    </lineage>
</organism>
<sequence>MVGTVAPSAAAAPPGYSGYHAVDPKPFQTYSTYGGAGVQFTSPSGLLCRIVVISRGEFAYAQCFGALAGVGRADLASINTGGAAGFSTSSRSSFLTAQNVGDNGVTTEPISASGFPALRAGSSLTYTDDIWSGTCAVDAARTRCTVTAVTSSGTTVKSFTLGPTASTTS</sequence>
<reference evidence="2" key="1">
    <citation type="journal article" date="2019" name="Int. J. Syst. Evol. Microbiol.">
        <title>The Global Catalogue of Microorganisms (GCM) 10K type strain sequencing project: providing services to taxonomists for standard genome sequencing and annotation.</title>
        <authorList>
            <consortium name="The Broad Institute Genomics Platform"/>
            <consortium name="The Broad Institute Genome Sequencing Center for Infectious Disease"/>
            <person name="Wu L."/>
            <person name="Ma J."/>
        </authorList>
    </citation>
    <scope>NUCLEOTIDE SEQUENCE [LARGE SCALE GENOMIC DNA]</scope>
    <source>
        <strain evidence="2">JCM 17688</strain>
    </source>
</reference>
<evidence type="ECO:0000313" key="1">
    <source>
        <dbReference type="EMBL" id="GAA4384971.1"/>
    </source>
</evidence>
<comment type="caution">
    <text evidence="1">The sequence shown here is derived from an EMBL/GenBank/DDBJ whole genome shotgun (WGS) entry which is preliminary data.</text>
</comment>
<accession>A0ABP8J4P1</accession>
<evidence type="ECO:0008006" key="3">
    <source>
        <dbReference type="Google" id="ProtNLM"/>
    </source>
</evidence>
<gene>
    <name evidence="1" type="ORF">GCM10023147_06190</name>
</gene>
<proteinExistence type="predicted"/>
<dbReference type="Proteomes" id="UP001500635">
    <property type="component" value="Unassembled WGS sequence"/>
</dbReference>